<dbReference type="Proteomes" id="UP000016930">
    <property type="component" value="Unassembled WGS sequence"/>
</dbReference>
<keyword evidence="1" id="KW-0732">Signal</keyword>
<organism evidence="2 3">
    <name type="scientific">Ceriporiopsis subvermispora (strain B)</name>
    <name type="common">White-rot fungus</name>
    <name type="synonym">Gelatoporia subvermispora</name>
    <dbReference type="NCBI Taxonomy" id="914234"/>
    <lineage>
        <taxon>Eukaryota</taxon>
        <taxon>Fungi</taxon>
        <taxon>Dikarya</taxon>
        <taxon>Basidiomycota</taxon>
        <taxon>Agaricomycotina</taxon>
        <taxon>Agaricomycetes</taxon>
        <taxon>Polyporales</taxon>
        <taxon>Gelatoporiaceae</taxon>
        <taxon>Gelatoporia</taxon>
    </lineage>
</organism>
<dbReference type="Gene3D" id="2.40.40.10">
    <property type="entry name" value="RlpA-like domain"/>
    <property type="match status" value="1"/>
</dbReference>
<dbReference type="STRING" id="914234.M2R4B1"/>
<sequence>MKTAATSVLSLGLLIASAAAQSGAGTLFNFVPGLGACGFTNTSDQFVASVSNTTFHSFPGAGANPNANPICTHNLTVSFNGTNVTAQIVDFAVGVPAENVGFSPAAFSEFADTSQGIVQNVTWVIS</sequence>
<dbReference type="OrthoDB" id="406505at2759"/>
<gene>
    <name evidence="2" type="ORF">CERSUDRAFT_68420</name>
</gene>
<dbReference type="InterPro" id="IPR036908">
    <property type="entry name" value="RlpA-like_sf"/>
</dbReference>
<dbReference type="AlphaFoldDB" id="M2R4B1"/>
<dbReference type="CDD" id="cd22191">
    <property type="entry name" value="DPBB_RlpA_EXP_N-like"/>
    <property type="match status" value="1"/>
</dbReference>
<dbReference type="HOGENOM" id="CLU_047639_6_2_1"/>
<evidence type="ECO:0000256" key="1">
    <source>
        <dbReference type="SAM" id="SignalP"/>
    </source>
</evidence>
<dbReference type="SUPFAM" id="SSF50685">
    <property type="entry name" value="Barwin-like endoglucanases"/>
    <property type="match status" value="1"/>
</dbReference>
<evidence type="ECO:0000313" key="2">
    <source>
        <dbReference type="EMBL" id="EMD33037.1"/>
    </source>
</evidence>
<keyword evidence="3" id="KW-1185">Reference proteome</keyword>
<accession>M2R4B1</accession>
<feature type="signal peptide" evidence="1">
    <location>
        <begin position="1"/>
        <end position="20"/>
    </location>
</feature>
<evidence type="ECO:0000313" key="3">
    <source>
        <dbReference type="Proteomes" id="UP000016930"/>
    </source>
</evidence>
<name>M2R4B1_CERS8</name>
<proteinExistence type="predicted"/>
<protein>
    <submittedName>
        <fullName evidence="2">Expansin-like protein</fullName>
    </submittedName>
</protein>
<reference evidence="2 3" key="1">
    <citation type="journal article" date="2012" name="Proc. Natl. Acad. Sci. U.S.A.">
        <title>Comparative genomics of Ceriporiopsis subvermispora and Phanerochaete chrysosporium provide insight into selective ligninolysis.</title>
        <authorList>
            <person name="Fernandez-Fueyo E."/>
            <person name="Ruiz-Duenas F.J."/>
            <person name="Ferreira P."/>
            <person name="Floudas D."/>
            <person name="Hibbett D.S."/>
            <person name="Canessa P."/>
            <person name="Larrondo L.F."/>
            <person name="James T.Y."/>
            <person name="Seelenfreund D."/>
            <person name="Lobos S."/>
            <person name="Polanco R."/>
            <person name="Tello M."/>
            <person name="Honda Y."/>
            <person name="Watanabe T."/>
            <person name="Watanabe T."/>
            <person name="Ryu J.S."/>
            <person name="Kubicek C.P."/>
            <person name="Schmoll M."/>
            <person name="Gaskell J."/>
            <person name="Hammel K.E."/>
            <person name="St John F.J."/>
            <person name="Vanden Wymelenberg A."/>
            <person name="Sabat G."/>
            <person name="Splinter BonDurant S."/>
            <person name="Syed K."/>
            <person name="Yadav J.S."/>
            <person name="Doddapaneni H."/>
            <person name="Subramanian V."/>
            <person name="Lavin J.L."/>
            <person name="Oguiza J.A."/>
            <person name="Perez G."/>
            <person name="Pisabarro A.G."/>
            <person name="Ramirez L."/>
            <person name="Santoyo F."/>
            <person name="Master E."/>
            <person name="Coutinho P.M."/>
            <person name="Henrissat B."/>
            <person name="Lombard V."/>
            <person name="Magnuson J.K."/>
            <person name="Kuees U."/>
            <person name="Hori C."/>
            <person name="Igarashi K."/>
            <person name="Samejima M."/>
            <person name="Held B.W."/>
            <person name="Barry K.W."/>
            <person name="LaButti K.M."/>
            <person name="Lapidus A."/>
            <person name="Lindquist E.A."/>
            <person name="Lucas S.M."/>
            <person name="Riley R."/>
            <person name="Salamov A.A."/>
            <person name="Hoffmeister D."/>
            <person name="Schwenk D."/>
            <person name="Hadar Y."/>
            <person name="Yarden O."/>
            <person name="de Vries R.P."/>
            <person name="Wiebenga A."/>
            <person name="Stenlid J."/>
            <person name="Eastwood D."/>
            <person name="Grigoriev I.V."/>
            <person name="Berka R.M."/>
            <person name="Blanchette R.A."/>
            <person name="Kersten P."/>
            <person name="Martinez A.T."/>
            <person name="Vicuna R."/>
            <person name="Cullen D."/>
        </authorList>
    </citation>
    <scope>NUCLEOTIDE SEQUENCE [LARGE SCALE GENOMIC DNA]</scope>
    <source>
        <strain evidence="2 3">B</strain>
    </source>
</reference>
<feature type="chain" id="PRO_5004023570" evidence="1">
    <location>
        <begin position="21"/>
        <end position="126"/>
    </location>
</feature>
<dbReference type="EMBL" id="KB445808">
    <property type="protein sequence ID" value="EMD33037.1"/>
    <property type="molecule type" value="Genomic_DNA"/>
</dbReference>